<evidence type="ECO:0000313" key="11">
    <source>
        <dbReference type="Proteomes" id="UP000053558"/>
    </source>
</evidence>
<dbReference type="OrthoDB" id="10252171at2759"/>
<dbReference type="SMART" id="SM00220">
    <property type="entry name" value="S_TKc"/>
    <property type="match status" value="1"/>
</dbReference>
<evidence type="ECO:0000256" key="4">
    <source>
        <dbReference type="ARBA" id="ARBA00022741"/>
    </source>
</evidence>
<dbReference type="SUPFAM" id="SSF56112">
    <property type="entry name" value="Protein kinase-like (PK-like)"/>
    <property type="match status" value="1"/>
</dbReference>
<proteinExistence type="predicted"/>
<comment type="catalytic activity">
    <reaction evidence="7">
        <text>L-threonyl-[protein] + ATP = O-phospho-L-threonyl-[protein] + ADP + H(+)</text>
        <dbReference type="Rhea" id="RHEA:46608"/>
        <dbReference type="Rhea" id="RHEA-COMP:11060"/>
        <dbReference type="Rhea" id="RHEA-COMP:11605"/>
        <dbReference type="ChEBI" id="CHEBI:15378"/>
        <dbReference type="ChEBI" id="CHEBI:30013"/>
        <dbReference type="ChEBI" id="CHEBI:30616"/>
        <dbReference type="ChEBI" id="CHEBI:61977"/>
        <dbReference type="ChEBI" id="CHEBI:456216"/>
        <dbReference type="EC" id="2.7.11.1"/>
    </reaction>
</comment>
<evidence type="ECO:0000256" key="6">
    <source>
        <dbReference type="ARBA" id="ARBA00022840"/>
    </source>
</evidence>
<dbReference type="GO" id="GO:0035556">
    <property type="term" value="P:intracellular signal transduction"/>
    <property type="evidence" value="ECO:0007669"/>
    <property type="project" value="TreeGrafter"/>
</dbReference>
<dbReference type="PANTHER" id="PTHR24356:SF1">
    <property type="entry name" value="SERINE_THREONINE-PROTEIN KINASE GREATWALL"/>
    <property type="match status" value="1"/>
</dbReference>
<comment type="catalytic activity">
    <reaction evidence="8">
        <text>L-seryl-[protein] + ATP = O-phospho-L-seryl-[protein] + ADP + H(+)</text>
        <dbReference type="Rhea" id="RHEA:17989"/>
        <dbReference type="Rhea" id="RHEA-COMP:9863"/>
        <dbReference type="Rhea" id="RHEA-COMP:11604"/>
        <dbReference type="ChEBI" id="CHEBI:15378"/>
        <dbReference type="ChEBI" id="CHEBI:29999"/>
        <dbReference type="ChEBI" id="CHEBI:30616"/>
        <dbReference type="ChEBI" id="CHEBI:83421"/>
        <dbReference type="ChEBI" id="CHEBI:456216"/>
        <dbReference type="EC" id="2.7.11.1"/>
    </reaction>
</comment>
<dbReference type="PROSITE" id="PS00108">
    <property type="entry name" value="PROTEIN_KINASE_ST"/>
    <property type="match status" value="1"/>
</dbReference>
<dbReference type="InterPro" id="IPR011009">
    <property type="entry name" value="Kinase-like_dom_sf"/>
</dbReference>
<dbReference type="AlphaFoldDB" id="A0A5M3N0D6"/>
<dbReference type="InterPro" id="IPR000719">
    <property type="entry name" value="Prot_kinase_dom"/>
</dbReference>
<dbReference type="GeneID" id="19200657"/>
<dbReference type="EC" id="2.7.11.1" evidence="1"/>
<keyword evidence="11" id="KW-1185">Reference proteome</keyword>
<reference evidence="11" key="1">
    <citation type="journal article" date="2012" name="Science">
        <title>The Paleozoic origin of enzymatic lignin decomposition reconstructed from 31 fungal genomes.</title>
        <authorList>
            <person name="Floudas D."/>
            <person name="Binder M."/>
            <person name="Riley R."/>
            <person name="Barry K."/>
            <person name="Blanchette R.A."/>
            <person name="Henrissat B."/>
            <person name="Martinez A.T."/>
            <person name="Otillar R."/>
            <person name="Spatafora J.W."/>
            <person name="Yadav J.S."/>
            <person name="Aerts A."/>
            <person name="Benoit I."/>
            <person name="Boyd A."/>
            <person name="Carlson A."/>
            <person name="Copeland A."/>
            <person name="Coutinho P.M."/>
            <person name="de Vries R.P."/>
            <person name="Ferreira P."/>
            <person name="Findley K."/>
            <person name="Foster B."/>
            <person name="Gaskell J."/>
            <person name="Glotzer D."/>
            <person name="Gorecki P."/>
            <person name="Heitman J."/>
            <person name="Hesse C."/>
            <person name="Hori C."/>
            <person name="Igarashi K."/>
            <person name="Jurgens J.A."/>
            <person name="Kallen N."/>
            <person name="Kersten P."/>
            <person name="Kohler A."/>
            <person name="Kuees U."/>
            <person name="Kumar T.K.A."/>
            <person name="Kuo A."/>
            <person name="LaButti K."/>
            <person name="Larrondo L.F."/>
            <person name="Lindquist E."/>
            <person name="Ling A."/>
            <person name="Lombard V."/>
            <person name="Lucas S."/>
            <person name="Lundell T."/>
            <person name="Martin R."/>
            <person name="McLaughlin D.J."/>
            <person name="Morgenstern I."/>
            <person name="Morin E."/>
            <person name="Murat C."/>
            <person name="Nagy L.G."/>
            <person name="Nolan M."/>
            <person name="Ohm R.A."/>
            <person name="Patyshakuliyeva A."/>
            <person name="Rokas A."/>
            <person name="Ruiz-Duenas F.J."/>
            <person name="Sabat G."/>
            <person name="Salamov A."/>
            <person name="Samejima M."/>
            <person name="Schmutz J."/>
            <person name="Slot J.C."/>
            <person name="St John F."/>
            <person name="Stenlid J."/>
            <person name="Sun H."/>
            <person name="Sun S."/>
            <person name="Syed K."/>
            <person name="Tsang A."/>
            <person name="Wiebenga A."/>
            <person name="Young D."/>
            <person name="Pisabarro A."/>
            <person name="Eastwood D.C."/>
            <person name="Martin F."/>
            <person name="Cullen D."/>
            <person name="Grigoriev I.V."/>
            <person name="Hibbett D.S."/>
        </authorList>
    </citation>
    <scope>NUCLEOTIDE SEQUENCE [LARGE SCALE GENOMIC DNA]</scope>
    <source>
        <strain evidence="11">RWD-64-598 SS2</strain>
    </source>
</reference>
<dbReference type="PROSITE" id="PS50011">
    <property type="entry name" value="PROTEIN_KINASE_DOM"/>
    <property type="match status" value="1"/>
</dbReference>
<keyword evidence="4" id="KW-0547">Nucleotide-binding</keyword>
<dbReference type="Proteomes" id="UP000053558">
    <property type="component" value="Unassembled WGS sequence"/>
</dbReference>
<dbReference type="PANTHER" id="PTHR24356">
    <property type="entry name" value="SERINE/THREONINE-PROTEIN KINASE"/>
    <property type="match status" value="1"/>
</dbReference>
<gene>
    <name evidence="10" type="ORF">CONPUDRAFT_134718</name>
</gene>
<dbReference type="InterPro" id="IPR050236">
    <property type="entry name" value="Ser_Thr_kinase_AGC"/>
</dbReference>
<dbReference type="GO" id="GO:0005524">
    <property type="term" value="F:ATP binding"/>
    <property type="evidence" value="ECO:0007669"/>
    <property type="project" value="UniProtKB-KW"/>
</dbReference>
<dbReference type="EMBL" id="JH711574">
    <property type="protein sequence ID" value="EIW84849.1"/>
    <property type="molecule type" value="Genomic_DNA"/>
</dbReference>
<dbReference type="Pfam" id="PF00069">
    <property type="entry name" value="Pkinase"/>
    <property type="match status" value="1"/>
</dbReference>
<dbReference type="Gene3D" id="3.30.200.20">
    <property type="entry name" value="Phosphorylase Kinase, domain 1"/>
    <property type="match status" value="1"/>
</dbReference>
<dbReference type="GO" id="GO:0004674">
    <property type="term" value="F:protein serine/threonine kinase activity"/>
    <property type="evidence" value="ECO:0007669"/>
    <property type="project" value="UniProtKB-KW"/>
</dbReference>
<dbReference type="Gene3D" id="1.10.510.10">
    <property type="entry name" value="Transferase(Phosphotransferase) domain 1"/>
    <property type="match status" value="1"/>
</dbReference>
<feature type="domain" description="Protein kinase" evidence="9">
    <location>
        <begin position="1"/>
        <end position="221"/>
    </location>
</feature>
<evidence type="ECO:0000256" key="7">
    <source>
        <dbReference type="ARBA" id="ARBA00047899"/>
    </source>
</evidence>
<dbReference type="RefSeq" id="XP_007764527.1">
    <property type="nucleotide sequence ID" value="XM_007766337.1"/>
</dbReference>
<keyword evidence="3" id="KW-0808">Transferase</keyword>
<dbReference type="KEGG" id="cput:CONPUDRAFT_134718"/>
<evidence type="ECO:0000313" key="10">
    <source>
        <dbReference type="EMBL" id="EIW84849.1"/>
    </source>
</evidence>
<evidence type="ECO:0000256" key="5">
    <source>
        <dbReference type="ARBA" id="ARBA00022777"/>
    </source>
</evidence>
<name>A0A5M3N0D6_CONPW</name>
<evidence type="ECO:0000256" key="2">
    <source>
        <dbReference type="ARBA" id="ARBA00022527"/>
    </source>
</evidence>
<dbReference type="InterPro" id="IPR008271">
    <property type="entry name" value="Ser/Thr_kinase_AS"/>
</dbReference>
<keyword evidence="5 10" id="KW-0418">Kinase</keyword>
<evidence type="ECO:0000259" key="9">
    <source>
        <dbReference type="PROSITE" id="PS50011"/>
    </source>
</evidence>
<accession>A0A5M3N0D6</accession>
<dbReference type="OMA" id="FGCATHI"/>
<evidence type="ECO:0000256" key="8">
    <source>
        <dbReference type="ARBA" id="ARBA00048679"/>
    </source>
</evidence>
<keyword evidence="6" id="KW-0067">ATP-binding</keyword>
<sequence length="245" mass="28078">MASVNIRAVLASLPSRPWVAGLVDVFSDRINLYTLLELAHGGTLADLIQNSGPFDSRTASFYFSNIVCGLGFLHRQGIVHRDVKPDNLLVNADGYLVLTDFGLSVMEKDTRGDFEDFRDEGTDAYMAPELDVKPRDKFIPQAVDWWAAGVVLFQMVTKRLPFNAPTKTRLVERIQSGQCRWWKRLRIKPQLKNIIRGLLKHYPRQRLGSNCIEDVMGHPWLQDINWNMMEKRLYSAPWTPPPLRL</sequence>
<keyword evidence="2" id="KW-0723">Serine/threonine-protein kinase</keyword>
<comment type="caution">
    <text evidence="10">The sequence shown here is derived from an EMBL/GenBank/DDBJ whole genome shotgun (WGS) entry which is preliminary data.</text>
</comment>
<evidence type="ECO:0000256" key="1">
    <source>
        <dbReference type="ARBA" id="ARBA00012513"/>
    </source>
</evidence>
<protein>
    <recommendedName>
        <fullName evidence="1">non-specific serine/threonine protein kinase</fullName>
        <ecNumber evidence="1">2.7.11.1</ecNumber>
    </recommendedName>
</protein>
<evidence type="ECO:0000256" key="3">
    <source>
        <dbReference type="ARBA" id="ARBA00022679"/>
    </source>
</evidence>
<organism evidence="10 11">
    <name type="scientific">Coniophora puteana (strain RWD-64-598)</name>
    <name type="common">Brown rot fungus</name>
    <dbReference type="NCBI Taxonomy" id="741705"/>
    <lineage>
        <taxon>Eukaryota</taxon>
        <taxon>Fungi</taxon>
        <taxon>Dikarya</taxon>
        <taxon>Basidiomycota</taxon>
        <taxon>Agaricomycotina</taxon>
        <taxon>Agaricomycetes</taxon>
        <taxon>Agaricomycetidae</taxon>
        <taxon>Boletales</taxon>
        <taxon>Coniophorineae</taxon>
        <taxon>Coniophoraceae</taxon>
        <taxon>Coniophora</taxon>
    </lineage>
</organism>